<evidence type="ECO:0000256" key="8">
    <source>
        <dbReference type="ARBA" id="ARBA00022982"/>
    </source>
</evidence>
<evidence type="ECO:0000256" key="10">
    <source>
        <dbReference type="ARBA" id="ARBA00023004"/>
    </source>
</evidence>
<evidence type="ECO:0008006" key="15">
    <source>
        <dbReference type="Google" id="ProtNLM"/>
    </source>
</evidence>
<dbReference type="GO" id="GO:0019646">
    <property type="term" value="P:aerobic electron transport chain"/>
    <property type="evidence" value="ECO:0007669"/>
    <property type="project" value="InterPro"/>
</dbReference>
<feature type="transmembrane region" description="Helical" evidence="12">
    <location>
        <begin position="106"/>
        <end position="128"/>
    </location>
</feature>
<protein>
    <recommendedName>
        <fullName evidence="15">Cytochrome ubiquinol oxidase subunit I</fullName>
    </recommendedName>
</protein>
<keyword evidence="8" id="KW-0249">Electron transport</keyword>
<keyword evidence="6 12" id="KW-0812">Transmembrane</keyword>
<accession>A0A4R0X3M1</accession>
<dbReference type="Proteomes" id="UP000294200">
    <property type="component" value="Unassembled WGS sequence"/>
</dbReference>
<reference evidence="13 14" key="1">
    <citation type="submission" date="2017-02" db="EMBL/GenBank/DDBJ databases">
        <title>Paraburkholderia sophoroidis sp. nov. and Paraburkholderia steynii sp. nov. rhizobial symbionts of the fynbos legume Hypocalyptus sophoroides.</title>
        <authorList>
            <person name="Steenkamp E.T."/>
            <person name="Beukes C.W."/>
            <person name="Van Zyl E."/>
            <person name="Avontuur J."/>
            <person name="Chan W.Y."/>
            <person name="Hassen A."/>
            <person name="Palmer M."/>
            <person name="Mthombeni L."/>
            <person name="Phalane F."/>
            <person name="Sereme K."/>
            <person name="Venter S.N."/>
        </authorList>
    </citation>
    <scope>NUCLEOTIDE SEQUENCE [LARGE SCALE GENOMIC DNA]</scope>
    <source>
        <strain evidence="13 14">HC1.1ba</strain>
    </source>
</reference>
<evidence type="ECO:0000256" key="11">
    <source>
        <dbReference type="ARBA" id="ARBA00023136"/>
    </source>
</evidence>
<dbReference type="EMBL" id="MWML01000615">
    <property type="protein sequence ID" value="TCG02935.1"/>
    <property type="molecule type" value="Genomic_DNA"/>
</dbReference>
<gene>
    <name evidence="13" type="ORF">BZM27_52165</name>
</gene>
<keyword evidence="5" id="KW-0349">Heme</keyword>
<dbReference type="GO" id="GO:0046872">
    <property type="term" value="F:metal ion binding"/>
    <property type="evidence" value="ECO:0007669"/>
    <property type="project" value="UniProtKB-KW"/>
</dbReference>
<sequence>VKFAAIEGRWADEQPATEVLIAIPDAATESNRFEWKIPVLGSIIGSSSLTAKEVGLKDFPRADRPPVLIPFLAFRIMVGCGLLMLLLAWVGSYVAGEKKLHGRRWLLVPVAWSFPLGFIAVLTGWFTAEVGRQPWTVWGVLRTADALTPHLSGQFAALSLAAYVATYAFIFCCGVFYIYRIVRDGPDASPVVTYWGGHAIAQTFQPGSHLGSEPLAVRAPTAERKTSSSH</sequence>
<evidence type="ECO:0000256" key="9">
    <source>
        <dbReference type="ARBA" id="ARBA00022989"/>
    </source>
</evidence>
<organism evidence="13 14">
    <name type="scientific">Paraburkholderia steynii</name>
    <dbReference type="NCBI Taxonomy" id="1245441"/>
    <lineage>
        <taxon>Bacteria</taxon>
        <taxon>Pseudomonadati</taxon>
        <taxon>Pseudomonadota</taxon>
        <taxon>Betaproteobacteria</taxon>
        <taxon>Burkholderiales</taxon>
        <taxon>Burkholderiaceae</taxon>
        <taxon>Paraburkholderia</taxon>
    </lineage>
</organism>
<keyword evidence="4" id="KW-1003">Cell membrane</keyword>
<dbReference type="GO" id="GO:0009055">
    <property type="term" value="F:electron transfer activity"/>
    <property type="evidence" value="ECO:0007669"/>
    <property type="project" value="InterPro"/>
</dbReference>
<comment type="similarity">
    <text evidence="2">Belongs to the cytochrome ubiquinol oxidase subunit 1 family.</text>
</comment>
<keyword evidence="3" id="KW-0813">Transport</keyword>
<feature type="non-terminal residue" evidence="13">
    <location>
        <position position="1"/>
    </location>
</feature>
<keyword evidence="7" id="KW-0479">Metal-binding</keyword>
<dbReference type="GO" id="GO:0016682">
    <property type="term" value="F:oxidoreductase activity, acting on diphenols and related substances as donors, oxygen as acceptor"/>
    <property type="evidence" value="ECO:0007669"/>
    <property type="project" value="TreeGrafter"/>
</dbReference>
<dbReference type="Pfam" id="PF01654">
    <property type="entry name" value="Cyt_bd_oxida_I"/>
    <property type="match status" value="1"/>
</dbReference>
<keyword evidence="9 12" id="KW-1133">Transmembrane helix</keyword>
<evidence type="ECO:0000256" key="12">
    <source>
        <dbReference type="SAM" id="Phobius"/>
    </source>
</evidence>
<dbReference type="PANTHER" id="PTHR30365">
    <property type="entry name" value="CYTOCHROME D UBIQUINOL OXIDASE"/>
    <property type="match status" value="1"/>
</dbReference>
<evidence type="ECO:0000256" key="6">
    <source>
        <dbReference type="ARBA" id="ARBA00022692"/>
    </source>
</evidence>
<evidence type="ECO:0000256" key="4">
    <source>
        <dbReference type="ARBA" id="ARBA00022475"/>
    </source>
</evidence>
<evidence type="ECO:0000313" key="14">
    <source>
        <dbReference type="Proteomes" id="UP000294200"/>
    </source>
</evidence>
<keyword evidence="10" id="KW-0408">Iron</keyword>
<evidence type="ECO:0000256" key="3">
    <source>
        <dbReference type="ARBA" id="ARBA00022448"/>
    </source>
</evidence>
<dbReference type="PANTHER" id="PTHR30365:SF14">
    <property type="entry name" value="CYTOCHROME BD MENAQUINOL OXIDASE SUBUNIT I-RELATED"/>
    <property type="match status" value="1"/>
</dbReference>
<feature type="transmembrane region" description="Helical" evidence="12">
    <location>
        <begin position="155"/>
        <end position="179"/>
    </location>
</feature>
<evidence type="ECO:0000256" key="5">
    <source>
        <dbReference type="ARBA" id="ARBA00022617"/>
    </source>
</evidence>
<evidence type="ECO:0000313" key="13">
    <source>
        <dbReference type="EMBL" id="TCG02935.1"/>
    </source>
</evidence>
<keyword evidence="14" id="KW-1185">Reference proteome</keyword>
<dbReference type="GO" id="GO:0005886">
    <property type="term" value="C:plasma membrane"/>
    <property type="evidence" value="ECO:0007669"/>
    <property type="project" value="UniProtKB-SubCell"/>
</dbReference>
<dbReference type="AlphaFoldDB" id="A0A4R0X3M1"/>
<feature type="transmembrane region" description="Helical" evidence="12">
    <location>
        <begin position="67"/>
        <end position="94"/>
    </location>
</feature>
<evidence type="ECO:0000256" key="1">
    <source>
        <dbReference type="ARBA" id="ARBA00004651"/>
    </source>
</evidence>
<name>A0A4R0X3M1_9BURK</name>
<comment type="caution">
    <text evidence="13">The sequence shown here is derived from an EMBL/GenBank/DDBJ whole genome shotgun (WGS) entry which is preliminary data.</text>
</comment>
<proteinExistence type="inferred from homology"/>
<evidence type="ECO:0000256" key="7">
    <source>
        <dbReference type="ARBA" id="ARBA00022723"/>
    </source>
</evidence>
<keyword evidence="11 12" id="KW-0472">Membrane</keyword>
<dbReference type="GO" id="GO:0070069">
    <property type="term" value="C:cytochrome complex"/>
    <property type="evidence" value="ECO:0007669"/>
    <property type="project" value="InterPro"/>
</dbReference>
<evidence type="ECO:0000256" key="2">
    <source>
        <dbReference type="ARBA" id="ARBA00009819"/>
    </source>
</evidence>
<comment type="subcellular location">
    <subcellularLocation>
        <location evidence="1">Cell membrane</location>
        <topology evidence="1">Multi-pass membrane protein</topology>
    </subcellularLocation>
</comment>
<dbReference type="GO" id="GO:0020037">
    <property type="term" value="F:heme binding"/>
    <property type="evidence" value="ECO:0007669"/>
    <property type="project" value="TreeGrafter"/>
</dbReference>
<dbReference type="InterPro" id="IPR002585">
    <property type="entry name" value="Cyt-d_ubiquinol_oxidase_su_1"/>
</dbReference>